<reference evidence="3 4" key="2">
    <citation type="submission" date="2020-08" db="EMBL/GenBank/DDBJ databases">
        <authorList>
            <person name="Ueki A."/>
            <person name="Tonouchi A."/>
        </authorList>
    </citation>
    <scope>NUCLEOTIDE SEQUENCE [LARGE SCALE GENOMIC DNA]</scope>
    <source>
        <strain evidence="3 4">CTTW</strain>
    </source>
</reference>
<dbReference type="PANTHER" id="PTHR13386:SF1">
    <property type="entry name" value="HISTONE PARYLATION FACTOR 1"/>
    <property type="match status" value="1"/>
</dbReference>
<evidence type="ECO:0000313" key="4">
    <source>
        <dbReference type="Proteomes" id="UP000515703"/>
    </source>
</evidence>
<dbReference type="GO" id="GO:0006974">
    <property type="term" value="P:DNA damage response"/>
    <property type="evidence" value="ECO:0007669"/>
    <property type="project" value="InterPro"/>
</dbReference>
<evidence type="ECO:0008006" key="5">
    <source>
        <dbReference type="Google" id="ProtNLM"/>
    </source>
</evidence>
<protein>
    <recommendedName>
        <fullName evidence="5">SMI1/KNR4 family protein</fullName>
    </recommendedName>
</protein>
<dbReference type="Pfam" id="PF10228">
    <property type="entry name" value="HPF1"/>
    <property type="match status" value="1"/>
</dbReference>
<name>A0A7I8DP37_9FIRM</name>
<evidence type="ECO:0000313" key="3">
    <source>
        <dbReference type="EMBL" id="BCJ99084.1"/>
    </source>
</evidence>
<dbReference type="AlphaFoldDB" id="A0A7I8DP37"/>
<organism evidence="3 4">
    <name type="scientific">Anaerocolumna chitinilytica</name>
    <dbReference type="NCBI Taxonomy" id="1727145"/>
    <lineage>
        <taxon>Bacteria</taxon>
        <taxon>Bacillati</taxon>
        <taxon>Bacillota</taxon>
        <taxon>Clostridia</taxon>
        <taxon>Lachnospirales</taxon>
        <taxon>Lachnospiraceae</taxon>
        <taxon>Anaerocolumna</taxon>
    </lineage>
</organism>
<dbReference type="GO" id="GO:0005694">
    <property type="term" value="C:chromosome"/>
    <property type="evidence" value="ECO:0007669"/>
    <property type="project" value="UniProtKB-SubCell"/>
</dbReference>
<gene>
    <name evidence="3" type="ORF">bsdcttw_21250</name>
</gene>
<evidence type="ECO:0000256" key="1">
    <source>
        <dbReference type="ARBA" id="ARBA00004286"/>
    </source>
</evidence>
<comment type="subcellular location">
    <subcellularLocation>
        <location evidence="1">Chromosome</location>
    </subcellularLocation>
</comment>
<keyword evidence="2" id="KW-0158">Chromosome</keyword>
<proteinExistence type="predicted"/>
<accession>A0A7I8DP37</accession>
<dbReference type="InterPro" id="IPR019361">
    <property type="entry name" value="HPF1"/>
</dbReference>
<dbReference type="RefSeq" id="WP_185259362.1">
    <property type="nucleotide sequence ID" value="NZ_AP023368.1"/>
</dbReference>
<dbReference type="GO" id="GO:0072572">
    <property type="term" value="F:poly-ADP-D-ribose binding"/>
    <property type="evidence" value="ECO:0007669"/>
    <property type="project" value="TreeGrafter"/>
</dbReference>
<evidence type="ECO:0000256" key="2">
    <source>
        <dbReference type="ARBA" id="ARBA00022454"/>
    </source>
</evidence>
<dbReference type="Proteomes" id="UP000515703">
    <property type="component" value="Chromosome"/>
</dbReference>
<reference evidence="3 4" key="1">
    <citation type="submission" date="2020-08" db="EMBL/GenBank/DDBJ databases">
        <title>Draft genome sequencing of an Anaerocolumna strain isolated from anoxic soil subjected to BSD treatment.</title>
        <authorList>
            <person name="Uek A."/>
            <person name="Tonouchi A."/>
        </authorList>
    </citation>
    <scope>NUCLEOTIDE SEQUENCE [LARGE SCALE GENOMIC DNA]</scope>
    <source>
        <strain evidence="3 4">CTTW</strain>
    </source>
</reference>
<sequence length="239" mass="27951">MVNLFGTNEQRELLKGIYGFEFPEDFWIFLNFYEEIKGTPNEKTLEDFDGLGIYPTGPFDVLSGKFDGKELKLPIPHHMRFRMDPPEFHTILLGRDDGLHFGYWVDDIREGNICIAGYYNNDAFGIDYYGTNLFEFIRYELETMVSAYVEESEYQDEEDIRYTKKVLRKLTGLRNILMKYGTGDRKLKGEEYCICYAEGDIRPCMAPTWEGMGIVVPKVTFQSWEEKYFDGYLKPSAYG</sequence>
<dbReference type="EMBL" id="AP023368">
    <property type="protein sequence ID" value="BCJ99084.1"/>
    <property type="molecule type" value="Genomic_DNA"/>
</dbReference>
<dbReference type="PANTHER" id="PTHR13386">
    <property type="entry name" value="HISTONE PARYLATION FACTOR 1"/>
    <property type="match status" value="1"/>
</dbReference>
<dbReference type="KEGG" id="acht:bsdcttw_21250"/>
<dbReference type="GO" id="GO:0042393">
    <property type="term" value="F:histone binding"/>
    <property type="evidence" value="ECO:0007669"/>
    <property type="project" value="InterPro"/>
</dbReference>
<keyword evidence="4" id="KW-1185">Reference proteome</keyword>